<dbReference type="PROSITE" id="PS51257">
    <property type="entry name" value="PROKAR_LIPOPROTEIN"/>
    <property type="match status" value="1"/>
</dbReference>
<keyword evidence="5 7" id="KW-0413">Isomerase</keyword>
<comment type="catalytic activity">
    <reaction evidence="1 7">
        <text>an N-acyl-D-glucosamine 6-phosphate = an N-acyl-D-mannosamine 6-phosphate</text>
        <dbReference type="Rhea" id="RHEA:23932"/>
        <dbReference type="ChEBI" id="CHEBI:57599"/>
        <dbReference type="ChEBI" id="CHEBI:57666"/>
        <dbReference type="EC" id="5.1.3.9"/>
    </reaction>
</comment>
<organism evidence="8">
    <name type="scientific">Planktothricoides raciborskii GIHE-MW2</name>
    <dbReference type="NCBI Taxonomy" id="2792601"/>
    <lineage>
        <taxon>Bacteria</taxon>
        <taxon>Bacillati</taxon>
        <taxon>Cyanobacteriota</taxon>
        <taxon>Cyanophyceae</taxon>
        <taxon>Oscillatoriophycideae</taxon>
        <taxon>Oscillatoriales</taxon>
        <taxon>Oscillatoriaceae</taxon>
        <taxon>Planktothricoides</taxon>
    </lineage>
</organism>
<comment type="pathway">
    <text evidence="3 7">Amino-sugar metabolism; N-acetylneuraminate degradation; D-fructose 6-phosphate from N-acetylneuraminate: step 3/5.</text>
</comment>
<evidence type="ECO:0000256" key="5">
    <source>
        <dbReference type="ARBA" id="ARBA00023235"/>
    </source>
</evidence>
<dbReference type="GO" id="GO:0005975">
    <property type="term" value="P:carbohydrate metabolic process"/>
    <property type="evidence" value="ECO:0007669"/>
    <property type="project" value="UniProtKB-UniRule"/>
</dbReference>
<evidence type="ECO:0000256" key="7">
    <source>
        <dbReference type="HAMAP-Rule" id="MF_01235"/>
    </source>
</evidence>
<dbReference type="GO" id="GO:0006053">
    <property type="term" value="P:N-acetylmannosamine catabolic process"/>
    <property type="evidence" value="ECO:0007669"/>
    <property type="project" value="TreeGrafter"/>
</dbReference>
<dbReference type="Pfam" id="PF04131">
    <property type="entry name" value="NanE"/>
    <property type="match status" value="1"/>
</dbReference>
<evidence type="ECO:0000256" key="1">
    <source>
        <dbReference type="ARBA" id="ARBA00000056"/>
    </source>
</evidence>
<accession>A0AAU8JDJ1</accession>
<name>A0AAU8JDJ1_9CYAN</name>
<dbReference type="RefSeq" id="WP_054464258.1">
    <property type="nucleotide sequence ID" value="NZ_CP159837.1"/>
</dbReference>
<dbReference type="EMBL" id="CP159837">
    <property type="protein sequence ID" value="XCM36178.1"/>
    <property type="molecule type" value="Genomic_DNA"/>
</dbReference>
<dbReference type="PANTHER" id="PTHR36204">
    <property type="entry name" value="N-ACETYLMANNOSAMINE-6-PHOSPHATE 2-EPIMERASE-RELATED"/>
    <property type="match status" value="1"/>
</dbReference>
<evidence type="ECO:0000256" key="2">
    <source>
        <dbReference type="ARBA" id="ARBA00002147"/>
    </source>
</evidence>
<dbReference type="InterPro" id="IPR007260">
    <property type="entry name" value="NanE"/>
</dbReference>
<dbReference type="GO" id="GO:0019262">
    <property type="term" value="P:N-acetylneuraminate catabolic process"/>
    <property type="evidence" value="ECO:0007669"/>
    <property type="project" value="UniProtKB-UniRule"/>
</dbReference>
<dbReference type="AlphaFoldDB" id="A0AAU8JDJ1"/>
<evidence type="ECO:0000256" key="4">
    <source>
        <dbReference type="ARBA" id="ARBA00007439"/>
    </source>
</evidence>
<comment type="similarity">
    <text evidence="4 7">Belongs to the NanE family.</text>
</comment>
<proteinExistence type="inferred from homology"/>
<dbReference type="GO" id="GO:0047465">
    <property type="term" value="F:N-acylglucosamine-6-phosphate 2-epimerase activity"/>
    <property type="evidence" value="ECO:0007669"/>
    <property type="project" value="UniProtKB-EC"/>
</dbReference>
<dbReference type="SUPFAM" id="SSF51366">
    <property type="entry name" value="Ribulose-phoshate binding barrel"/>
    <property type="match status" value="1"/>
</dbReference>
<gene>
    <name evidence="7" type="primary">nanE</name>
    <name evidence="8" type="ORF">ABWT76_004917</name>
</gene>
<evidence type="ECO:0000313" key="8">
    <source>
        <dbReference type="EMBL" id="XCM36178.1"/>
    </source>
</evidence>
<reference evidence="8" key="1">
    <citation type="submission" date="2024-07" db="EMBL/GenBank/DDBJ databases">
        <authorList>
            <person name="Kim Y.J."/>
            <person name="Jeong J.Y."/>
        </authorList>
    </citation>
    <scope>NUCLEOTIDE SEQUENCE</scope>
    <source>
        <strain evidence="8">GIHE-MW2</strain>
    </source>
</reference>
<evidence type="ECO:0000256" key="6">
    <source>
        <dbReference type="ARBA" id="ARBA00023277"/>
    </source>
</evidence>
<dbReference type="InterPro" id="IPR013785">
    <property type="entry name" value="Aldolase_TIM"/>
</dbReference>
<sequence length="238" mass="24829">MVNSTDKKLVSGLVSGLIVSCQAPADSPLYEPKIIAAIAHAAILRGASGVRIDTPAHVSAVREELQKNFETPYPIIGLWKQTLPDYEVYITPRFADAEAIAAAGADIIAIDATERKRPPGESLASLIQRIHNDLGKMVMADVDTIAAAIAAEKAGADMVGTTLYGYTAATKNFSPPGFDLLEAMVTTLQVPVICEGGISAPAMAKKALEIGADAVVVGTDITGIDLKVQAYQGAIARG</sequence>
<dbReference type="NCBIfam" id="NF002231">
    <property type="entry name" value="PRK01130.1"/>
    <property type="match status" value="1"/>
</dbReference>
<dbReference type="EC" id="5.1.3.9" evidence="7"/>
<evidence type="ECO:0000256" key="3">
    <source>
        <dbReference type="ARBA" id="ARBA00005081"/>
    </source>
</evidence>
<comment type="function">
    <text evidence="2 7">Converts N-acetylmannosamine-6-phosphate (ManNAc-6-P) to N-acetylglucosamine-6-phosphate (GlcNAc-6-P).</text>
</comment>
<dbReference type="GO" id="GO:0005829">
    <property type="term" value="C:cytosol"/>
    <property type="evidence" value="ECO:0007669"/>
    <property type="project" value="TreeGrafter"/>
</dbReference>
<protein>
    <recommendedName>
        <fullName evidence="7">Putative N-acetylmannosamine-6-phosphate 2-epimerase</fullName>
        <ecNumber evidence="7">5.1.3.9</ecNumber>
    </recommendedName>
    <alternativeName>
        <fullName evidence="7">ManNAc-6-P epimerase</fullName>
    </alternativeName>
</protein>
<dbReference type="InterPro" id="IPR011060">
    <property type="entry name" value="RibuloseP-bd_barrel"/>
</dbReference>
<dbReference type="PANTHER" id="PTHR36204:SF1">
    <property type="entry name" value="N-ACETYLMANNOSAMINE-6-PHOSPHATE 2-EPIMERASE-RELATED"/>
    <property type="match status" value="1"/>
</dbReference>
<keyword evidence="6 7" id="KW-0119">Carbohydrate metabolism</keyword>
<dbReference type="HAMAP" id="MF_01235">
    <property type="entry name" value="ManNAc6P_epimer"/>
    <property type="match status" value="1"/>
</dbReference>
<dbReference type="Gene3D" id="3.20.20.70">
    <property type="entry name" value="Aldolase class I"/>
    <property type="match status" value="1"/>
</dbReference>